<evidence type="ECO:0000256" key="1">
    <source>
        <dbReference type="ARBA" id="ARBA00001933"/>
    </source>
</evidence>
<keyword evidence="6" id="KW-1185">Reference proteome</keyword>
<evidence type="ECO:0000313" key="5">
    <source>
        <dbReference type="EMBL" id="KAK9916316.1"/>
    </source>
</evidence>
<dbReference type="PANTHER" id="PTHR11808:SF80">
    <property type="entry name" value="CYSTATHIONINE GAMMA-LYASE"/>
    <property type="match status" value="1"/>
</dbReference>
<dbReference type="InterPro" id="IPR015424">
    <property type="entry name" value="PyrdxlP-dep_Trfase"/>
</dbReference>
<comment type="cofactor">
    <cofactor evidence="1 3">
        <name>pyridoxal 5'-phosphate</name>
        <dbReference type="ChEBI" id="CHEBI:597326"/>
    </cofactor>
</comment>
<dbReference type="PANTHER" id="PTHR11808">
    <property type="entry name" value="TRANS-SULFURATION ENZYME FAMILY MEMBER"/>
    <property type="match status" value="1"/>
</dbReference>
<keyword evidence="2 3" id="KW-0663">Pyridoxal phosphate</keyword>
<dbReference type="Pfam" id="PF01053">
    <property type="entry name" value="Cys_Met_Meta_PP"/>
    <property type="match status" value="1"/>
</dbReference>
<dbReference type="InterPro" id="IPR015422">
    <property type="entry name" value="PyrdxlP-dep_Trfase_small"/>
</dbReference>
<dbReference type="EMBL" id="JALJOT010000003">
    <property type="protein sequence ID" value="KAK9916316.1"/>
    <property type="molecule type" value="Genomic_DNA"/>
</dbReference>
<proteinExistence type="inferred from homology"/>
<name>A0ABR2YXB1_9CHLO</name>
<dbReference type="InterPro" id="IPR015421">
    <property type="entry name" value="PyrdxlP-dep_Trfase_major"/>
</dbReference>
<accession>A0ABR2YXB1</accession>
<dbReference type="Gene3D" id="3.40.640.10">
    <property type="entry name" value="Type I PLP-dependent aspartate aminotransferase-like (Major domain)"/>
    <property type="match status" value="1"/>
</dbReference>
<dbReference type="Proteomes" id="UP001491310">
    <property type="component" value="Unassembled WGS sequence"/>
</dbReference>
<evidence type="ECO:0008006" key="7">
    <source>
        <dbReference type="Google" id="ProtNLM"/>
    </source>
</evidence>
<feature type="region of interest" description="Disordered" evidence="4">
    <location>
        <begin position="459"/>
        <end position="487"/>
    </location>
</feature>
<reference evidence="5 6" key="1">
    <citation type="journal article" date="2024" name="Nat. Commun.">
        <title>Phylogenomics reveals the evolutionary origins of lichenization in chlorophyte algae.</title>
        <authorList>
            <person name="Puginier C."/>
            <person name="Libourel C."/>
            <person name="Otte J."/>
            <person name="Skaloud P."/>
            <person name="Haon M."/>
            <person name="Grisel S."/>
            <person name="Petersen M."/>
            <person name="Berrin J.G."/>
            <person name="Delaux P.M."/>
            <person name="Dal Grande F."/>
            <person name="Keller J."/>
        </authorList>
    </citation>
    <scope>NUCLEOTIDE SEQUENCE [LARGE SCALE GENOMIC DNA]</scope>
    <source>
        <strain evidence="5 6">SAG 216-7</strain>
    </source>
</reference>
<sequence>MQALGNDVFEPTVSLSRHKKEFGEFGGVNASIESSTTFTVLHAGDMPQIFEGTLNPEKGACYLYGRSFNPTVRYLGRQLAALEGTEAGYAVSSGLAAISATFLQLCNSGDHIVASSAVYGGTFALLKSFLPAKCGISTTFVNIADLEAVKAAITDKTKVVFAEAISNPTLVIADLPALADIAHARGITFVVDNTFSPMIISPAKWGADVVVHSMTKFISGASDIIAGAICGRGDFIRSLMDLHLGPIMLLGPTIDPKIASELSLRIPHLGIRMAEHSRRALAYAQRLQQEGAIVQYPGLESHEQHHIIEKLRNKDYGYGGILTLDLGSQKAAEQFMERAQNKHAFGLLAVSLGYFETLLSMSGSTTSSELTEAEQKAAGIPMGMVRMSVGLTGSLEQRLEQLMESYTAVCGHKHLPYRAAEVVRDDKGQLQRVASWDSHGSELLPYAADSVTASAAATTSRLGSADSGEEASVPARSPSSDAPATKIRRVGAKEVVYTRLAP</sequence>
<evidence type="ECO:0000313" key="6">
    <source>
        <dbReference type="Proteomes" id="UP001491310"/>
    </source>
</evidence>
<dbReference type="Gene3D" id="3.90.1150.10">
    <property type="entry name" value="Aspartate Aminotransferase, domain 1"/>
    <property type="match status" value="1"/>
</dbReference>
<organism evidence="5 6">
    <name type="scientific">Coccomyxa subellipsoidea</name>
    <dbReference type="NCBI Taxonomy" id="248742"/>
    <lineage>
        <taxon>Eukaryota</taxon>
        <taxon>Viridiplantae</taxon>
        <taxon>Chlorophyta</taxon>
        <taxon>core chlorophytes</taxon>
        <taxon>Trebouxiophyceae</taxon>
        <taxon>Trebouxiophyceae incertae sedis</taxon>
        <taxon>Coccomyxaceae</taxon>
        <taxon>Coccomyxa</taxon>
    </lineage>
</organism>
<evidence type="ECO:0000256" key="4">
    <source>
        <dbReference type="SAM" id="MobiDB-lite"/>
    </source>
</evidence>
<dbReference type="InterPro" id="IPR000277">
    <property type="entry name" value="Cys/Met-Metab_PyrdxlP-dep_enz"/>
</dbReference>
<protein>
    <recommendedName>
        <fullName evidence="7">Methionine gamma-lyase</fullName>
    </recommendedName>
</protein>
<comment type="caution">
    <text evidence="5">The sequence shown here is derived from an EMBL/GenBank/DDBJ whole genome shotgun (WGS) entry which is preliminary data.</text>
</comment>
<dbReference type="SUPFAM" id="SSF53383">
    <property type="entry name" value="PLP-dependent transferases"/>
    <property type="match status" value="1"/>
</dbReference>
<evidence type="ECO:0000256" key="3">
    <source>
        <dbReference type="RuleBase" id="RU362118"/>
    </source>
</evidence>
<gene>
    <name evidence="5" type="ORF">WJX75_001173</name>
</gene>
<evidence type="ECO:0000256" key="2">
    <source>
        <dbReference type="ARBA" id="ARBA00022898"/>
    </source>
</evidence>
<comment type="similarity">
    <text evidence="3">Belongs to the trans-sulfuration enzymes family.</text>
</comment>